<comment type="caution">
    <text evidence="2">The sequence shown here is derived from an EMBL/GenBank/DDBJ whole genome shotgun (WGS) entry which is preliminary data.</text>
</comment>
<evidence type="ECO:0000313" key="2">
    <source>
        <dbReference type="EMBL" id="RZC40987.1"/>
    </source>
</evidence>
<dbReference type="EMBL" id="QDEB01021131">
    <property type="protein sequence ID" value="RZC40987.1"/>
    <property type="molecule type" value="Genomic_DNA"/>
</dbReference>
<evidence type="ECO:0008006" key="4">
    <source>
        <dbReference type="Google" id="ProtNLM"/>
    </source>
</evidence>
<reference evidence="2 3" key="1">
    <citation type="submission" date="2017-03" db="EMBL/GenBank/DDBJ databases">
        <title>Genome of the blue death feigning beetle - Asbolus verrucosus.</title>
        <authorList>
            <person name="Rider S.D."/>
        </authorList>
    </citation>
    <scope>NUCLEOTIDE SEQUENCE [LARGE SCALE GENOMIC DNA]</scope>
    <source>
        <strain evidence="2">Butters</strain>
        <tissue evidence="2">Head and leg muscle</tissue>
    </source>
</reference>
<dbReference type="Proteomes" id="UP000292052">
    <property type="component" value="Unassembled WGS sequence"/>
</dbReference>
<feature type="signal peptide" evidence="1">
    <location>
        <begin position="1"/>
        <end position="22"/>
    </location>
</feature>
<gene>
    <name evidence="2" type="ORF">BDFB_005025</name>
</gene>
<organism evidence="2 3">
    <name type="scientific">Asbolus verrucosus</name>
    <name type="common">Desert ironclad beetle</name>
    <dbReference type="NCBI Taxonomy" id="1661398"/>
    <lineage>
        <taxon>Eukaryota</taxon>
        <taxon>Metazoa</taxon>
        <taxon>Ecdysozoa</taxon>
        <taxon>Arthropoda</taxon>
        <taxon>Hexapoda</taxon>
        <taxon>Insecta</taxon>
        <taxon>Pterygota</taxon>
        <taxon>Neoptera</taxon>
        <taxon>Endopterygota</taxon>
        <taxon>Coleoptera</taxon>
        <taxon>Polyphaga</taxon>
        <taxon>Cucujiformia</taxon>
        <taxon>Tenebrionidae</taxon>
        <taxon>Pimeliinae</taxon>
        <taxon>Asbolus</taxon>
    </lineage>
</organism>
<evidence type="ECO:0000256" key="1">
    <source>
        <dbReference type="SAM" id="SignalP"/>
    </source>
</evidence>
<protein>
    <recommendedName>
        <fullName evidence="4">Protein TsetseEP domain-containing protein</fullName>
    </recommendedName>
</protein>
<evidence type="ECO:0000313" key="3">
    <source>
        <dbReference type="Proteomes" id="UP000292052"/>
    </source>
</evidence>
<proteinExistence type="predicted"/>
<accession>A0A482W892</accession>
<name>A0A482W892_ASBVE</name>
<sequence>MNRQVFVFLCAVLALEISSIEAKDISPRDLIEQAREQLEQLKDIIQGDISAAHDQLANLKTDFSTNVNVIVSTGTVDIEQEHDLIIGQIDTLEELAHTAGQDVSSCVEVREQVLNRLPGEFIAEMRQCTGDLEKEVARVINDAIYIVDVNINKVHTLENQLDRCGNNILCVTPIVSEIQLDMIRLPQDIKTEVQAAESLVTIVKISAQQCSDVKVSEYASRANSIFADIAACINRIIG</sequence>
<keyword evidence="3" id="KW-1185">Reference proteome</keyword>
<keyword evidence="1" id="KW-0732">Signal</keyword>
<dbReference type="AlphaFoldDB" id="A0A482W892"/>
<dbReference type="OrthoDB" id="6720430at2759"/>
<feature type="chain" id="PRO_5019720351" description="Protein TsetseEP domain-containing protein" evidence="1">
    <location>
        <begin position="23"/>
        <end position="238"/>
    </location>
</feature>